<dbReference type="SUPFAM" id="SSF53790">
    <property type="entry name" value="Tetrapyrrole methylase"/>
    <property type="match status" value="1"/>
</dbReference>
<gene>
    <name evidence="7" type="ORF">SAMN04490248_10618</name>
</gene>
<dbReference type="InterPro" id="IPR000878">
    <property type="entry name" value="4pyrrol_Mease"/>
</dbReference>
<reference evidence="7 8" key="1">
    <citation type="submission" date="2016-10" db="EMBL/GenBank/DDBJ databases">
        <authorList>
            <person name="de Groot N.N."/>
        </authorList>
    </citation>
    <scope>NUCLEOTIDE SEQUENCE [LARGE SCALE GENOMIC DNA]</scope>
    <source>
        <strain evidence="7 8">DSM 27842</strain>
    </source>
</reference>
<dbReference type="PIRSF" id="PIRSF036428">
    <property type="entry name" value="CobL"/>
    <property type="match status" value="1"/>
</dbReference>
<evidence type="ECO:0000313" key="8">
    <source>
        <dbReference type="Proteomes" id="UP000198893"/>
    </source>
</evidence>
<keyword evidence="4 7" id="KW-0808">Transferase</keyword>
<feature type="domain" description="Tetrapyrrole methylase" evidence="6">
    <location>
        <begin position="34"/>
        <end position="158"/>
    </location>
</feature>
<keyword evidence="3 7" id="KW-0489">Methyltransferase</keyword>
<dbReference type="AlphaFoldDB" id="A0A1H8Q618"/>
<dbReference type="InterPro" id="IPR006365">
    <property type="entry name" value="Cbl_synth_CobL"/>
</dbReference>
<sequence length="365" mass="38559">MGAARHLSLLPEVAAKAVEWPVPFADGIPLLLSHRGRRVVMLSSGDPFWHGAGGALARHLDPSEWRCLPAPSALSLAAAALGWPLEQVVTMALHAAPFARMRPHLHPGTRALVTLRDGDAARELAHWLTSEGFGATTLHLCEALGGPRERLRHTAAEDFAVSDIHHPVIAGLEVAGGGTPVPLASGRPDALFEHDGQITKRPVRALTLSALAPLPGEHLWDIGGGSGSVAIEWLWSHPTTAATVIEKDPARAERIRTNAARLGADRLHLVTGAAPAALAGLDRPDAVFIGGGLSNALLEALWAQIPEGTRLVANAVTLEGEALLSRWQTIAGGDLLRIALSQAKPLGTKRGWGAAYPIVQWDVTR</sequence>
<dbReference type="PANTHER" id="PTHR43182:SF1">
    <property type="entry name" value="COBALT-PRECORRIN-7 C(5)-METHYLTRANSFERASE"/>
    <property type="match status" value="1"/>
</dbReference>
<dbReference type="SUPFAM" id="SSF53335">
    <property type="entry name" value="S-adenosyl-L-methionine-dependent methyltransferases"/>
    <property type="match status" value="1"/>
</dbReference>
<organism evidence="7 8">
    <name type="scientific">Salinihabitans flavidus</name>
    <dbReference type="NCBI Taxonomy" id="569882"/>
    <lineage>
        <taxon>Bacteria</taxon>
        <taxon>Pseudomonadati</taxon>
        <taxon>Pseudomonadota</taxon>
        <taxon>Alphaproteobacteria</taxon>
        <taxon>Rhodobacterales</taxon>
        <taxon>Roseobacteraceae</taxon>
        <taxon>Salinihabitans</taxon>
    </lineage>
</organism>
<dbReference type="Gene3D" id="3.40.50.150">
    <property type="entry name" value="Vaccinia Virus protein VP39"/>
    <property type="match status" value="1"/>
</dbReference>
<dbReference type="InterPro" id="IPR014008">
    <property type="entry name" value="Cbl_synth_MTase_CbiT"/>
</dbReference>
<dbReference type="EMBL" id="FODS01000006">
    <property type="protein sequence ID" value="SEO49478.1"/>
    <property type="molecule type" value="Genomic_DNA"/>
</dbReference>
<dbReference type="GO" id="GO:0032259">
    <property type="term" value="P:methylation"/>
    <property type="evidence" value="ECO:0007669"/>
    <property type="project" value="UniProtKB-KW"/>
</dbReference>
<dbReference type="InterPro" id="IPR012818">
    <property type="entry name" value="CbiE"/>
</dbReference>
<evidence type="ECO:0000256" key="4">
    <source>
        <dbReference type="ARBA" id="ARBA00022679"/>
    </source>
</evidence>
<dbReference type="PANTHER" id="PTHR43182">
    <property type="entry name" value="COBALT-PRECORRIN-6B C(15)-METHYLTRANSFERASE (DECARBOXYLATING)"/>
    <property type="match status" value="1"/>
</dbReference>
<evidence type="ECO:0000256" key="3">
    <source>
        <dbReference type="ARBA" id="ARBA00022603"/>
    </source>
</evidence>
<protein>
    <submittedName>
        <fullName evidence="7">Precorrin-6Y C5,15-methyltransferase (Decarboxylating)</fullName>
    </submittedName>
</protein>
<accession>A0A1H8Q618</accession>
<proteinExistence type="predicted"/>
<evidence type="ECO:0000256" key="1">
    <source>
        <dbReference type="ARBA" id="ARBA00004953"/>
    </source>
</evidence>
<evidence type="ECO:0000259" key="6">
    <source>
        <dbReference type="Pfam" id="PF00590"/>
    </source>
</evidence>
<name>A0A1H8Q618_9RHOB</name>
<dbReference type="NCBIfam" id="TIGR02467">
    <property type="entry name" value="CbiE"/>
    <property type="match status" value="1"/>
</dbReference>
<dbReference type="Proteomes" id="UP000198893">
    <property type="component" value="Unassembled WGS sequence"/>
</dbReference>
<dbReference type="CDD" id="cd11644">
    <property type="entry name" value="Precorrin-6Y-MT"/>
    <property type="match status" value="1"/>
</dbReference>
<dbReference type="InterPro" id="IPR029063">
    <property type="entry name" value="SAM-dependent_MTases_sf"/>
</dbReference>
<dbReference type="InterPro" id="IPR035996">
    <property type="entry name" value="4pyrrol_Methylase_sf"/>
</dbReference>
<keyword evidence="5" id="KW-0949">S-adenosyl-L-methionine</keyword>
<dbReference type="InterPro" id="IPR050714">
    <property type="entry name" value="Cobalamin_biosynth_MTase"/>
</dbReference>
<dbReference type="NCBIfam" id="TIGR02469">
    <property type="entry name" value="CbiT"/>
    <property type="match status" value="1"/>
</dbReference>
<dbReference type="STRING" id="569882.SAMN04490248_10618"/>
<dbReference type="UniPathway" id="UPA00148"/>
<comment type="pathway">
    <text evidence="1">Cofactor biosynthesis; adenosylcobalamin biosynthesis.</text>
</comment>
<keyword evidence="8" id="KW-1185">Reference proteome</keyword>
<evidence type="ECO:0000313" key="7">
    <source>
        <dbReference type="EMBL" id="SEO49478.1"/>
    </source>
</evidence>
<evidence type="ECO:0000256" key="2">
    <source>
        <dbReference type="ARBA" id="ARBA00022573"/>
    </source>
</evidence>
<dbReference type="Pfam" id="PF00590">
    <property type="entry name" value="TP_methylase"/>
    <property type="match status" value="1"/>
</dbReference>
<keyword evidence="2" id="KW-0169">Cobalamin biosynthesis</keyword>
<evidence type="ECO:0000256" key="5">
    <source>
        <dbReference type="ARBA" id="ARBA00022691"/>
    </source>
</evidence>
<dbReference type="GO" id="GO:0009236">
    <property type="term" value="P:cobalamin biosynthetic process"/>
    <property type="evidence" value="ECO:0007669"/>
    <property type="project" value="UniProtKB-UniPathway"/>
</dbReference>
<dbReference type="GO" id="GO:0008276">
    <property type="term" value="F:protein methyltransferase activity"/>
    <property type="evidence" value="ECO:0007669"/>
    <property type="project" value="InterPro"/>
</dbReference>